<keyword evidence="2" id="KW-0732">Signal</keyword>
<proteinExistence type="predicted"/>
<reference evidence="3 4" key="1">
    <citation type="submission" date="2016-08" db="EMBL/GenBank/DDBJ databases">
        <title>A Parts List for Fungal Cellulosomes Revealed by Comparative Genomics.</title>
        <authorList>
            <consortium name="DOE Joint Genome Institute"/>
            <person name="Haitjema C.H."/>
            <person name="Gilmore S.P."/>
            <person name="Henske J.K."/>
            <person name="Solomon K.V."/>
            <person name="De Groot R."/>
            <person name="Kuo A."/>
            <person name="Mondo S.J."/>
            <person name="Salamov A.A."/>
            <person name="Labutti K."/>
            <person name="Zhao Z."/>
            <person name="Chiniquy J."/>
            <person name="Barry K."/>
            <person name="Brewer H.M."/>
            <person name="Purvine S.O."/>
            <person name="Wright A.T."/>
            <person name="Boxma B."/>
            <person name="Van Alen T."/>
            <person name="Hackstein J.H."/>
            <person name="Baker S.E."/>
            <person name="Grigoriev I.V."/>
            <person name="O'Malley M.A."/>
        </authorList>
    </citation>
    <scope>NUCLEOTIDE SEQUENCE [LARGE SCALE GENOMIC DNA]</scope>
    <source>
        <strain evidence="3 4">G1</strain>
    </source>
</reference>
<evidence type="ECO:0000313" key="4">
    <source>
        <dbReference type="Proteomes" id="UP000193920"/>
    </source>
</evidence>
<dbReference type="EMBL" id="MCOG01000021">
    <property type="protein sequence ID" value="ORY76734.1"/>
    <property type="molecule type" value="Genomic_DNA"/>
</dbReference>
<feature type="chain" id="PRO_5012937602" evidence="2">
    <location>
        <begin position="22"/>
        <end position="317"/>
    </location>
</feature>
<feature type="compositionally biased region" description="Low complexity" evidence="1">
    <location>
        <begin position="234"/>
        <end position="252"/>
    </location>
</feature>
<organism evidence="3 4">
    <name type="scientific">Neocallimastix californiae</name>
    <dbReference type="NCBI Taxonomy" id="1754190"/>
    <lineage>
        <taxon>Eukaryota</taxon>
        <taxon>Fungi</taxon>
        <taxon>Fungi incertae sedis</taxon>
        <taxon>Chytridiomycota</taxon>
        <taxon>Chytridiomycota incertae sedis</taxon>
        <taxon>Neocallimastigomycetes</taxon>
        <taxon>Neocallimastigales</taxon>
        <taxon>Neocallimastigaceae</taxon>
        <taxon>Neocallimastix</taxon>
    </lineage>
</organism>
<protein>
    <submittedName>
        <fullName evidence="3">Uncharacterized protein</fullName>
    </submittedName>
</protein>
<comment type="caution">
    <text evidence="3">The sequence shown here is derived from an EMBL/GenBank/DDBJ whole genome shotgun (WGS) entry which is preliminary data.</text>
</comment>
<dbReference type="AlphaFoldDB" id="A0A1Y2EZP4"/>
<feature type="signal peptide" evidence="2">
    <location>
        <begin position="1"/>
        <end position="21"/>
    </location>
</feature>
<name>A0A1Y2EZP4_9FUNG</name>
<evidence type="ECO:0000256" key="1">
    <source>
        <dbReference type="SAM" id="MobiDB-lite"/>
    </source>
</evidence>
<evidence type="ECO:0000256" key="2">
    <source>
        <dbReference type="SAM" id="SignalP"/>
    </source>
</evidence>
<keyword evidence="4" id="KW-1185">Reference proteome</keyword>
<sequence>MKVTRFVKNIIFLIILLTCEAKEQDKEKKPEKSKTTEKPEVAPISMRKDVNCKIDSNCSSFFDYFVDMAYCNETSQLCTNYCFVKTPCKNDYDCNFSIGDSKKCGVECYKSNVNATEGKCLIVSKEGQYCNGSYIICEGDLVCDYYTSYCITKEKAQSQTGEPFFSLFLFMLIMLTLFNRQRADDELFNHMTSNELLMVTLPNQRRPAEDDILPVYQPVDSNSNEDEVIEQNLEVPSSNEENQSSVQNQSSSTINEQGAVVDEDDLPLLPPTYDEAVSGFIDESDEQPLLNNNEVVDVNPDLQQPLHSNNENSNTTH</sequence>
<feature type="region of interest" description="Disordered" evidence="1">
    <location>
        <begin position="234"/>
        <end position="256"/>
    </location>
</feature>
<dbReference type="Proteomes" id="UP000193920">
    <property type="component" value="Unassembled WGS sequence"/>
</dbReference>
<accession>A0A1Y2EZP4</accession>
<gene>
    <name evidence="3" type="ORF">LY90DRAFT_501596</name>
</gene>
<evidence type="ECO:0000313" key="3">
    <source>
        <dbReference type="EMBL" id="ORY76734.1"/>
    </source>
</evidence>